<evidence type="ECO:0000313" key="10">
    <source>
        <dbReference type="EMBL" id="TMQ72127.1"/>
    </source>
</evidence>
<dbReference type="InterPro" id="IPR036402">
    <property type="entry name" value="EF-Ts_dimer_sf"/>
</dbReference>
<evidence type="ECO:0000256" key="1">
    <source>
        <dbReference type="ARBA" id="ARBA00005532"/>
    </source>
</evidence>
<dbReference type="Gene3D" id="3.30.479.20">
    <property type="entry name" value="Elongation factor Ts, dimerisation domain"/>
    <property type="match status" value="1"/>
</dbReference>
<keyword evidence="4 6" id="KW-0648">Protein biosynthesis</keyword>
<evidence type="ECO:0000256" key="7">
    <source>
        <dbReference type="RuleBase" id="RU000642"/>
    </source>
</evidence>
<dbReference type="HAMAP" id="MF_00050">
    <property type="entry name" value="EF_Ts"/>
    <property type="match status" value="1"/>
</dbReference>
<evidence type="ECO:0000256" key="5">
    <source>
        <dbReference type="ARBA" id="ARBA00025453"/>
    </source>
</evidence>
<keyword evidence="3 6" id="KW-0251">Elongation factor</keyword>
<evidence type="ECO:0000259" key="9">
    <source>
        <dbReference type="Pfam" id="PF00889"/>
    </source>
</evidence>
<dbReference type="SUPFAM" id="SSF54713">
    <property type="entry name" value="Elongation factor Ts (EF-Ts), dimerisation domain"/>
    <property type="match status" value="1"/>
</dbReference>
<comment type="caution">
    <text evidence="10">The sequence shown here is derived from an EMBL/GenBank/DDBJ whole genome shotgun (WGS) entry which is preliminary data.</text>
</comment>
<dbReference type="AlphaFoldDB" id="A0A538U8D5"/>
<protein>
    <recommendedName>
        <fullName evidence="2 6">Elongation factor Ts</fullName>
        <shortName evidence="6">EF-Ts</shortName>
    </recommendedName>
</protein>
<evidence type="ECO:0000256" key="6">
    <source>
        <dbReference type="HAMAP-Rule" id="MF_00050"/>
    </source>
</evidence>
<dbReference type="Pfam" id="PF00889">
    <property type="entry name" value="EF_TS"/>
    <property type="match status" value="1"/>
</dbReference>
<dbReference type="NCBIfam" id="TIGR00116">
    <property type="entry name" value="tsf"/>
    <property type="match status" value="1"/>
</dbReference>
<dbReference type="PROSITE" id="PS01127">
    <property type="entry name" value="EF_TS_2"/>
    <property type="match status" value="1"/>
</dbReference>
<dbReference type="Gene3D" id="1.10.8.10">
    <property type="entry name" value="DNA helicase RuvA subunit, C-terminal domain"/>
    <property type="match status" value="1"/>
</dbReference>
<organism evidence="10 11">
    <name type="scientific">Eiseniibacteriota bacterium</name>
    <dbReference type="NCBI Taxonomy" id="2212470"/>
    <lineage>
        <taxon>Bacteria</taxon>
        <taxon>Candidatus Eiseniibacteriota</taxon>
    </lineage>
</organism>
<accession>A0A538U8D5</accession>
<comment type="subcellular location">
    <subcellularLocation>
        <location evidence="6 8">Cytoplasm</location>
    </subcellularLocation>
</comment>
<sequence>MQITADQVKQLREMTGAGMMECKKALAESGGDVEKAVDALRKSGVAKADQRAGRMANEGRVDSYIHPGNRVGVLIEINCETDFVARTPEFEELVRNLAMQAAAAGAEYVRREDVPAERIERERAIYAAQLEGQGKPAAIVGKIVEGKLDKFFSEVCLLEQPYVRDDKKTVDDVLKESASKTGENLVVRRFVRFRLGAE</sequence>
<dbReference type="FunFam" id="1.10.8.10:FF:000001">
    <property type="entry name" value="Elongation factor Ts"/>
    <property type="match status" value="1"/>
</dbReference>
<dbReference type="GO" id="GO:0005737">
    <property type="term" value="C:cytoplasm"/>
    <property type="evidence" value="ECO:0007669"/>
    <property type="project" value="UniProtKB-SubCell"/>
</dbReference>
<dbReference type="InterPro" id="IPR009060">
    <property type="entry name" value="UBA-like_sf"/>
</dbReference>
<dbReference type="GO" id="GO:0003746">
    <property type="term" value="F:translation elongation factor activity"/>
    <property type="evidence" value="ECO:0007669"/>
    <property type="project" value="UniProtKB-UniRule"/>
</dbReference>
<feature type="region of interest" description="Involved in Mg(2+) ion dislocation from EF-Tu" evidence="6">
    <location>
        <begin position="81"/>
        <end position="84"/>
    </location>
</feature>
<dbReference type="InterPro" id="IPR018101">
    <property type="entry name" value="Transl_elong_Ts_CS"/>
</dbReference>
<keyword evidence="6" id="KW-0963">Cytoplasm</keyword>
<dbReference type="SUPFAM" id="SSF46934">
    <property type="entry name" value="UBA-like"/>
    <property type="match status" value="1"/>
</dbReference>
<dbReference type="Gene3D" id="1.10.286.20">
    <property type="match status" value="1"/>
</dbReference>
<proteinExistence type="inferred from homology"/>
<evidence type="ECO:0000256" key="8">
    <source>
        <dbReference type="RuleBase" id="RU000643"/>
    </source>
</evidence>
<evidence type="ECO:0000313" key="11">
    <source>
        <dbReference type="Proteomes" id="UP000319836"/>
    </source>
</evidence>
<comment type="similarity">
    <text evidence="1 6 7">Belongs to the EF-Ts family.</text>
</comment>
<dbReference type="CDD" id="cd14275">
    <property type="entry name" value="UBA_EF-Ts"/>
    <property type="match status" value="1"/>
</dbReference>
<dbReference type="PANTHER" id="PTHR11741:SF10">
    <property type="entry name" value="POLYPROTEIN OF EF-TS, CHLOROPLASTIC"/>
    <property type="match status" value="1"/>
</dbReference>
<comment type="function">
    <text evidence="5 6 7">Associates with the EF-Tu.GDP complex and induces the exchange of GDP to GTP. It remains bound to the aminoacyl-tRNA.EF-Tu.GTP complex up to the GTP hydrolysis stage on the ribosome.</text>
</comment>
<name>A0A538U8D5_UNCEI</name>
<evidence type="ECO:0000256" key="2">
    <source>
        <dbReference type="ARBA" id="ARBA00016956"/>
    </source>
</evidence>
<reference evidence="10 11" key="1">
    <citation type="journal article" date="2019" name="Nat. Microbiol.">
        <title>Mediterranean grassland soil C-N compound turnover is dependent on rainfall and depth, and is mediated by genomically divergent microorganisms.</title>
        <authorList>
            <person name="Diamond S."/>
            <person name="Andeer P.F."/>
            <person name="Li Z."/>
            <person name="Crits-Christoph A."/>
            <person name="Burstein D."/>
            <person name="Anantharaman K."/>
            <person name="Lane K.R."/>
            <person name="Thomas B.C."/>
            <person name="Pan C."/>
            <person name="Northen T.R."/>
            <person name="Banfield J.F."/>
        </authorList>
    </citation>
    <scope>NUCLEOTIDE SEQUENCE [LARGE SCALE GENOMIC DNA]</scope>
    <source>
        <strain evidence="10">WS_10</strain>
    </source>
</reference>
<dbReference type="PANTHER" id="PTHR11741">
    <property type="entry name" value="ELONGATION FACTOR TS"/>
    <property type="match status" value="1"/>
</dbReference>
<dbReference type="PROSITE" id="PS01126">
    <property type="entry name" value="EF_TS_1"/>
    <property type="match status" value="1"/>
</dbReference>
<dbReference type="FunFam" id="1.10.286.20:FF:000001">
    <property type="entry name" value="Elongation factor Ts"/>
    <property type="match status" value="1"/>
</dbReference>
<feature type="domain" description="Translation elongation factor EFTs/EF1B dimerisation" evidence="9">
    <location>
        <begin position="50"/>
        <end position="196"/>
    </location>
</feature>
<dbReference type="InterPro" id="IPR001816">
    <property type="entry name" value="Transl_elong_EFTs/EF1B"/>
</dbReference>
<dbReference type="EMBL" id="VBPA01000076">
    <property type="protein sequence ID" value="TMQ72127.1"/>
    <property type="molecule type" value="Genomic_DNA"/>
</dbReference>
<dbReference type="Proteomes" id="UP000319836">
    <property type="component" value="Unassembled WGS sequence"/>
</dbReference>
<dbReference type="InterPro" id="IPR014039">
    <property type="entry name" value="Transl_elong_EFTs/EF1B_dimer"/>
</dbReference>
<evidence type="ECO:0000256" key="4">
    <source>
        <dbReference type="ARBA" id="ARBA00022917"/>
    </source>
</evidence>
<evidence type="ECO:0000256" key="3">
    <source>
        <dbReference type="ARBA" id="ARBA00022768"/>
    </source>
</evidence>
<gene>
    <name evidence="6 10" type="primary">tsf</name>
    <name evidence="10" type="ORF">E6K80_03555</name>
</gene>